<organism evidence="1 2">
    <name type="scientific">Apiospora aurea</name>
    <dbReference type="NCBI Taxonomy" id="335848"/>
    <lineage>
        <taxon>Eukaryota</taxon>
        <taxon>Fungi</taxon>
        <taxon>Dikarya</taxon>
        <taxon>Ascomycota</taxon>
        <taxon>Pezizomycotina</taxon>
        <taxon>Sordariomycetes</taxon>
        <taxon>Xylariomycetidae</taxon>
        <taxon>Amphisphaeriales</taxon>
        <taxon>Apiosporaceae</taxon>
        <taxon>Apiospora</taxon>
    </lineage>
</organism>
<dbReference type="RefSeq" id="XP_066701173.1">
    <property type="nucleotide sequence ID" value="XM_066841311.1"/>
</dbReference>
<evidence type="ECO:0000313" key="1">
    <source>
        <dbReference type="EMBL" id="KAK7955867.1"/>
    </source>
</evidence>
<dbReference type="GeneID" id="92074373"/>
<keyword evidence="2" id="KW-1185">Reference proteome</keyword>
<dbReference type="PANTHER" id="PTHR39596">
    <property type="match status" value="1"/>
</dbReference>
<sequence length="753" mass="86248">MSMPIKFIRSTVGQDYVPATSNQRIAYTFEWDGFYSQTSQANGQIQHKYYSEGEREAMLQAKCTELAEAAGDSYQHIERLEAIFEGLLKCQWSPRRLSQDSIVQHVDTIQQRLPAPPTELSVPLGDLAPEYFSVNETLEESQSCDVSTTKHHPLCDMALQEALSHVGELIDTCTANQKSSAKERSQTAFYVAGAYLWTFWQRARTLFAYFRMHFDLRDGFRHGMEKSHWMRSFLVSPNVPLRALTDHVALARRPANMCGWIRELLLGDPRCLGLDFAVLHSRFRDAFGAKVARCRHGSPDGCLGKHWRQCRMFYRENISPDQTMHDTKPHNHDQEHRVLWDKDSYLRLSGPRAVSVQDSDERWLRYCPATNRTMAISHVWSRGQGGRPGRGINACLHQRYMRLARKSGCDSYWIAAACIGEDVANREPGRPEDDDLRAEAMKYINTISYTSTCHESVLTTVLFSEWNTRAWTMLEALKGRDHITILGQGNGMIRFMDLLNHVHDHGRIDLVVFAASLSHMMRSQGEPGTWLDRSSLRESIPNDIPMEIVGSWLSHRPVTRPQDEVVIWSLCLNQQRQRIKSLNDFWRAQETVQSGSLLSSAPRLAVPGFRWAPSTPVALPGGGQQESEDEMERKFHRAFESCASFTLRIYRNGLWGAWWTCDFSLDRYSRLIRRLDRPSEVGKVIRKIQKSFQIHSEHMMLFRPKSDTVPGRLDTPRPQALVSGSYFIVAVCESDHRAQAVSPKHEEEPEAFL</sequence>
<protein>
    <recommendedName>
        <fullName evidence="3">Heterokaryon incompatibility domain-containing protein</fullName>
    </recommendedName>
</protein>
<evidence type="ECO:0000313" key="2">
    <source>
        <dbReference type="Proteomes" id="UP001391051"/>
    </source>
</evidence>
<dbReference type="PANTHER" id="PTHR39596:SF4">
    <property type="entry name" value="HET DOMAIN PROTEIN (AFU_ORTHOLOGUE AFUA_3G03140)-RELATED"/>
    <property type="match status" value="1"/>
</dbReference>
<gene>
    <name evidence="1" type="ORF">PG986_005089</name>
</gene>
<dbReference type="EMBL" id="JAQQWE010000004">
    <property type="protein sequence ID" value="KAK7955867.1"/>
    <property type="molecule type" value="Genomic_DNA"/>
</dbReference>
<reference evidence="1 2" key="1">
    <citation type="submission" date="2023-01" db="EMBL/GenBank/DDBJ databases">
        <title>Analysis of 21 Apiospora genomes using comparative genomics revels a genus with tremendous synthesis potential of carbohydrate active enzymes and secondary metabolites.</title>
        <authorList>
            <person name="Sorensen T."/>
        </authorList>
    </citation>
    <scope>NUCLEOTIDE SEQUENCE [LARGE SCALE GENOMIC DNA]</scope>
    <source>
        <strain evidence="1 2">CBS 24483</strain>
    </source>
</reference>
<dbReference type="Proteomes" id="UP001391051">
    <property type="component" value="Unassembled WGS sequence"/>
</dbReference>
<accession>A0ABR1QGJ5</accession>
<evidence type="ECO:0008006" key="3">
    <source>
        <dbReference type="Google" id="ProtNLM"/>
    </source>
</evidence>
<name>A0ABR1QGJ5_9PEZI</name>
<comment type="caution">
    <text evidence="1">The sequence shown here is derived from an EMBL/GenBank/DDBJ whole genome shotgun (WGS) entry which is preliminary data.</text>
</comment>
<proteinExistence type="predicted"/>